<dbReference type="InterPro" id="IPR015947">
    <property type="entry name" value="PUA-like_sf"/>
</dbReference>
<dbReference type="GO" id="GO:0044027">
    <property type="term" value="P:negative regulation of gene expression via chromosomal CpG island methylation"/>
    <property type="evidence" value="ECO:0007669"/>
    <property type="project" value="TreeGrafter"/>
</dbReference>
<evidence type="ECO:0000256" key="1">
    <source>
        <dbReference type="ARBA" id="ARBA00023242"/>
    </source>
</evidence>
<evidence type="ECO:0000313" key="6">
    <source>
        <dbReference type="Proteomes" id="UP000019377"/>
    </source>
</evidence>
<dbReference type="eggNOG" id="ENOG502QRDQ">
    <property type="taxonomic scope" value="Eukaryota"/>
</dbReference>
<evidence type="ECO:0000259" key="4">
    <source>
        <dbReference type="PROSITE" id="PS51015"/>
    </source>
</evidence>
<reference evidence="6" key="1">
    <citation type="journal article" date="2013" name="Genome Announc.">
        <title>Draft genome sequence of Pseudozyma brasiliensis sp. nov. strain GHG001, a high producer of endo-1,4-xylanase isolated from an insect pest of sugarcane.</title>
        <authorList>
            <person name="Oliveira J.V.D.C."/>
            <person name="dos Santos R.A.C."/>
            <person name="Borges T.A."/>
            <person name="Riano-Pachon D.M."/>
            <person name="Goldman G.H."/>
        </authorList>
    </citation>
    <scope>NUCLEOTIDE SEQUENCE [LARGE SCALE GENOMIC DNA]</scope>
    <source>
        <strain evidence="6">GHG001</strain>
    </source>
</reference>
<dbReference type="InterPro" id="IPR036987">
    <property type="entry name" value="SRA-YDG_sf"/>
</dbReference>
<protein>
    <recommendedName>
        <fullName evidence="4">YDG domain-containing protein</fullName>
    </recommendedName>
</protein>
<dbReference type="SUPFAM" id="SSF88697">
    <property type="entry name" value="PUA domain-like"/>
    <property type="match status" value="1"/>
</dbReference>
<feature type="region of interest" description="Disordered" evidence="3">
    <location>
        <begin position="428"/>
        <end position="449"/>
    </location>
</feature>
<dbReference type="Proteomes" id="UP000019377">
    <property type="component" value="Unassembled WGS sequence"/>
</dbReference>
<dbReference type="InterPro" id="IPR045134">
    <property type="entry name" value="UHRF1/2-like"/>
</dbReference>
<dbReference type="PROSITE" id="PS51015">
    <property type="entry name" value="YDG"/>
    <property type="match status" value="1"/>
</dbReference>
<feature type="region of interest" description="Disordered" evidence="3">
    <location>
        <begin position="122"/>
        <end position="155"/>
    </location>
</feature>
<feature type="compositionally biased region" description="Pro residues" evidence="3">
    <location>
        <begin position="45"/>
        <end position="62"/>
    </location>
</feature>
<comment type="subcellular location">
    <subcellularLocation>
        <location evidence="2">Nucleus</location>
    </subcellularLocation>
</comment>
<gene>
    <name evidence="5" type="ORF">PSEUBRA_SCAF21g03351</name>
</gene>
<keyword evidence="1 2" id="KW-0539">Nucleus</keyword>
<organism evidence="5 6">
    <name type="scientific">Kalmanozyma brasiliensis (strain GHG001)</name>
    <name type="common">Yeast</name>
    <name type="synonym">Pseudozyma brasiliensis</name>
    <dbReference type="NCBI Taxonomy" id="1365824"/>
    <lineage>
        <taxon>Eukaryota</taxon>
        <taxon>Fungi</taxon>
        <taxon>Dikarya</taxon>
        <taxon>Basidiomycota</taxon>
        <taxon>Ustilaginomycotina</taxon>
        <taxon>Ustilaginomycetes</taxon>
        <taxon>Ustilaginales</taxon>
        <taxon>Ustilaginaceae</taxon>
        <taxon>Kalmanozyma</taxon>
    </lineage>
</organism>
<feature type="region of interest" description="Disordered" evidence="3">
    <location>
        <begin position="238"/>
        <end position="274"/>
    </location>
</feature>
<dbReference type="PANTHER" id="PTHR14140:SF27">
    <property type="entry name" value="OS04G0289800 PROTEIN"/>
    <property type="match status" value="1"/>
</dbReference>
<dbReference type="GO" id="GO:0005634">
    <property type="term" value="C:nucleus"/>
    <property type="evidence" value="ECO:0007669"/>
    <property type="project" value="UniProtKB-SubCell"/>
</dbReference>
<accession>V5E9W3</accession>
<dbReference type="EMBL" id="KI545864">
    <property type="protein sequence ID" value="EST07131.1"/>
    <property type="molecule type" value="Genomic_DNA"/>
</dbReference>
<feature type="domain" description="YDG" evidence="4">
    <location>
        <begin position="175"/>
        <end position="327"/>
    </location>
</feature>
<name>V5E9W3_KALBG</name>
<feature type="compositionally biased region" description="Low complexity" evidence="3">
    <location>
        <begin position="374"/>
        <end position="387"/>
    </location>
</feature>
<dbReference type="GO" id="GO:0016567">
    <property type="term" value="P:protein ubiquitination"/>
    <property type="evidence" value="ECO:0007669"/>
    <property type="project" value="TreeGrafter"/>
</dbReference>
<dbReference type="AlphaFoldDB" id="V5E9W3"/>
<dbReference type="GO" id="GO:0061630">
    <property type="term" value="F:ubiquitin protein ligase activity"/>
    <property type="evidence" value="ECO:0007669"/>
    <property type="project" value="TreeGrafter"/>
</dbReference>
<evidence type="ECO:0000313" key="5">
    <source>
        <dbReference type="EMBL" id="EST07131.1"/>
    </source>
</evidence>
<dbReference type="RefSeq" id="XP_016292120.1">
    <property type="nucleotide sequence ID" value="XM_016436395.1"/>
</dbReference>
<evidence type="ECO:0000256" key="3">
    <source>
        <dbReference type="SAM" id="MobiDB-lite"/>
    </source>
</evidence>
<dbReference type="GeneID" id="27419033"/>
<dbReference type="Gene3D" id="2.30.280.10">
    <property type="entry name" value="SRA-YDG"/>
    <property type="match status" value="1"/>
</dbReference>
<dbReference type="InterPro" id="IPR003105">
    <property type="entry name" value="SRA_YDG"/>
</dbReference>
<feature type="compositionally biased region" description="Basic residues" evidence="3">
    <location>
        <begin position="436"/>
        <end position="449"/>
    </location>
</feature>
<dbReference type="FunFam" id="2.30.280.10:FF:000005">
    <property type="entry name" value="E3 ubiquitin-protein ligase UHRF1"/>
    <property type="match status" value="1"/>
</dbReference>
<evidence type="ECO:0000256" key="2">
    <source>
        <dbReference type="PROSITE-ProRule" id="PRU00358"/>
    </source>
</evidence>
<dbReference type="HOGENOM" id="CLU_033265_1_0_1"/>
<proteinExistence type="predicted"/>
<feature type="region of interest" description="Disordered" evidence="3">
    <location>
        <begin position="366"/>
        <end position="389"/>
    </location>
</feature>
<feature type="region of interest" description="Disordered" evidence="3">
    <location>
        <begin position="40"/>
        <end position="103"/>
    </location>
</feature>
<dbReference type="SMART" id="SM00466">
    <property type="entry name" value="SRA"/>
    <property type="match status" value="1"/>
</dbReference>
<dbReference type="STRING" id="1365824.V5E9W3"/>
<keyword evidence="6" id="KW-1185">Reference proteome</keyword>
<sequence>MVRHDIAVETVGDDYEAQRQANIKANLELMMSLGLYQGSTLLKPKPTPSPPKPKSKPAPKPASPGSDDEGPISRPRRITRSVSRVLDPPRRKSRGMKRALSDEGYISRKHTRADEAYDSDTFVVSDDDDDSSYRTHLRRTSSGPLNPSRAYRPEHTLQRHADRLGKRVYDPKTFGAIPGVPVGTWWGKRMECSTAAVHAPTVAGISGNEEVGCWSICLSGGYEDDIDLGTTFTYTGSGGRDLKGTKDNPKNLRTAPQSSDQRWEGKNASLKRSVQTGKPVRVVRGYKGGNQFCPAEGYVYCGLYRVERAWMERGASGFKVCRFEFRRLPGQDALPTFDHDEEELSEHETEVTPPTGVSSQIFTVDLTQSPSPAPSAASTRSTASRTSNPILVSQDSEFDRASYIIVSDTEDEADEVEETLLQLELPGASPTERVVRSSRRKSRVVRYTR</sequence>
<dbReference type="PANTHER" id="PTHR14140">
    <property type="entry name" value="E3 UBIQUITIN-PROTEIN LIGASE UHRF-RELATED"/>
    <property type="match status" value="1"/>
</dbReference>
<dbReference type="OMA" id="CWSICLS"/>
<feature type="compositionally biased region" description="Basic and acidic residues" evidence="3">
    <location>
        <begin position="240"/>
        <end position="250"/>
    </location>
</feature>
<dbReference type="OrthoDB" id="2270193at2759"/>
<dbReference type="Pfam" id="PF02182">
    <property type="entry name" value="SAD_SRA"/>
    <property type="match status" value="1"/>
</dbReference>